<feature type="compositionally biased region" description="Basic and acidic residues" evidence="1">
    <location>
        <begin position="937"/>
        <end position="949"/>
    </location>
</feature>
<feature type="compositionally biased region" description="Polar residues" evidence="1">
    <location>
        <begin position="1165"/>
        <end position="1181"/>
    </location>
</feature>
<evidence type="ECO:0000313" key="3">
    <source>
        <dbReference type="Proteomes" id="UP000801492"/>
    </source>
</evidence>
<gene>
    <name evidence="2" type="ORF">ILUMI_05895</name>
</gene>
<feature type="compositionally biased region" description="Basic and acidic residues" evidence="1">
    <location>
        <begin position="917"/>
        <end position="929"/>
    </location>
</feature>
<organism evidence="2 3">
    <name type="scientific">Ignelater luminosus</name>
    <name type="common">Cucubano</name>
    <name type="synonym">Pyrophorus luminosus</name>
    <dbReference type="NCBI Taxonomy" id="2038154"/>
    <lineage>
        <taxon>Eukaryota</taxon>
        <taxon>Metazoa</taxon>
        <taxon>Ecdysozoa</taxon>
        <taxon>Arthropoda</taxon>
        <taxon>Hexapoda</taxon>
        <taxon>Insecta</taxon>
        <taxon>Pterygota</taxon>
        <taxon>Neoptera</taxon>
        <taxon>Endopterygota</taxon>
        <taxon>Coleoptera</taxon>
        <taxon>Polyphaga</taxon>
        <taxon>Elateriformia</taxon>
        <taxon>Elateroidea</taxon>
        <taxon>Elateridae</taxon>
        <taxon>Agrypninae</taxon>
        <taxon>Pyrophorini</taxon>
        <taxon>Ignelater</taxon>
    </lineage>
</organism>
<reference evidence="2" key="1">
    <citation type="submission" date="2019-08" db="EMBL/GenBank/DDBJ databases">
        <title>The genome of the North American firefly Photinus pyralis.</title>
        <authorList>
            <consortium name="Photinus pyralis genome working group"/>
            <person name="Fallon T.R."/>
            <person name="Sander Lower S.E."/>
            <person name="Weng J.-K."/>
        </authorList>
    </citation>
    <scope>NUCLEOTIDE SEQUENCE</scope>
    <source>
        <strain evidence="2">TRF0915ILg1</strain>
        <tissue evidence="2">Whole body</tissue>
    </source>
</reference>
<feature type="region of interest" description="Disordered" evidence="1">
    <location>
        <begin position="1048"/>
        <end position="1181"/>
    </location>
</feature>
<feature type="region of interest" description="Disordered" evidence="1">
    <location>
        <begin position="489"/>
        <end position="508"/>
    </location>
</feature>
<feature type="compositionally biased region" description="Basic and acidic residues" evidence="1">
    <location>
        <begin position="670"/>
        <end position="683"/>
    </location>
</feature>
<accession>A0A8K0GD46</accession>
<feature type="region of interest" description="Disordered" evidence="1">
    <location>
        <begin position="196"/>
        <end position="219"/>
    </location>
</feature>
<feature type="region of interest" description="Disordered" evidence="1">
    <location>
        <begin position="1"/>
        <end position="75"/>
    </location>
</feature>
<feature type="region of interest" description="Disordered" evidence="1">
    <location>
        <begin position="240"/>
        <end position="259"/>
    </location>
</feature>
<feature type="non-terminal residue" evidence="2">
    <location>
        <position position="1181"/>
    </location>
</feature>
<feature type="region of interest" description="Disordered" evidence="1">
    <location>
        <begin position="832"/>
        <end position="1022"/>
    </location>
</feature>
<feature type="compositionally biased region" description="Polar residues" evidence="1">
    <location>
        <begin position="415"/>
        <end position="426"/>
    </location>
</feature>
<feature type="compositionally biased region" description="Low complexity" evidence="1">
    <location>
        <begin position="686"/>
        <end position="718"/>
    </location>
</feature>
<feature type="compositionally biased region" description="Basic and acidic residues" evidence="1">
    <location>
        <begin position="1126"/>
        <end position="1158"/>
    </location>
</feature>
<feature type="region of interest" description="Disordered" evidence="1">
    <location>
        <begin position="652"/>
        <end position="747"/>
    </location>
</feature>
<feature type="compositionally biased region" description="Basic and acidic residues" evidence="1">
    <location>
        <begin position="427"/>
        <end position="436"/>
    </location>
</feature>
<dbReference type="AlphaFoldDB" id="A0A8K0GD46"/>
<proteinExistence type="predicted"/>
<feature type="compositionally biased region" description="Basic and acidic residues" evidence="1">
    <location>
        <begin position="1063"/>
        <end position="1089"/>
    </location>
</feature>
<protein>
    <submittedName>
        <fullName evidence="2">Uncharacterized protein</fullName>
    </submittedName>
</protein>
<keyword evidence="3" id="KW-1185">Reference proteome</keyword>
<comment type="caution">
    <text evidence="2">The sequence shown here is derived from an EMBL/GenBank/DDBJ whole genome shotgun (WGS) entry which is preliminary data.</text>
</comment>
<name>A0A8K0GD46_IGNLU</name>
<feature type="compositionally biased region" description="Low complexity" evidence="1">
    <location>
        <begin position="18"/>
        <end position="71"/>
    </location>
</feature>
<feature type="compositionally biased region" description="Polar residues" evidence="1">
    <location>
        <begin position="863"/>
        <end position="876"/>
    </location>
</feature>
<feature type="region of interest" description="Disordered" evidence="1">
    <location>
        <begin position="414"/>
        <end position="436"/>
    </location>
</feature>
<feature type="compositionally biased region" description="Basic and acidic residues" evidence="1">
    <location>
        <begin position="494"/>
        <end position="508"/>
    </location>
</feature>
<evidence type="ECO:0000256" key="1">
    <source>
        <dbReference type="SAM" id="MobiDB-lite"/>
    </source>
</evidence>
<dbReference type="Proteomes" id="UP000801492">
    <property type="component" value="Unassembled WGS sequence"/>
</dbReference>
<dbReference type="EMBL" id="VTPC01002291">
    <property type="protein sequence ID" value="KAF2900285.1"/>
    <property type="molecule type" value="Genomic_DNA"/>
</dbReference>
<feature type="compositionally biased region" description="Basic and acidic residues" evidence="1">
    <location>
        <begin position="977"/>
        <end position="1017"/>
    </location>
</feature>
<feature type="compositionally biased region" description="Low complexity" evidence="1">
    <location>
        <begin position="200"/>
        <end position="219"/>
    </location>
</feature>
<feature type="compositionally biased region" description="Polar residues" evidence="1">
    <location>
        <begin position="1099"/>
        <end position="1124"/>
    </location>
</feature>
<feature type="compositionally biased region" description="Basic and acidic residues" evidence="1">
    <location>
        <begin position="877"/>
        <end position="896"/>
    </location>
</feature>
<evidence type="ECO:0000313" key="2">
    <source>
        <dbReference type="EMBL" id="KAF2900285.1"/>
    </source>
</evidence>
<feature type="compositionally biased region" description="Basic and acidic residues" evidence="1">
    <location>
        <begin position="842"/>
        <end position="862"/>
    </location>
</feature>
<dbReference type="OrthoDB" id="6782539at2759"/>
<sequence>MTVNKNATPSTKTKKKSSSSTETTSASATTSTASTATKVTKKVVGSSSKTTEVSKNVSGVVGTSRSSSSSSLKIADISHIPEAPSTSLVTYSVTESFPQGGGESITTYNAAGGSSVEYRHFINQESSSSTKQSSDITQVSSILNRSTTNLSTISDDSNATYIVTEPKEEIRYTYNKNDSGWNGKFVLEQPVQKKGTIVEQSSSSNTQQSSSSVQKSSSSSYVIEIVDGKERIVDQKHHESGFSTAASNEEHTSARSGTNITPELHHVQKKAQSSTVYDTAVPELTQPQTKGSKMVKEFHKVGGVQTSNVYETRDNEPLPQGHMGRITHDTNWDGTFVLEKTDSAKIKKAHTSSDSRNFYGHDSTVKTSKIKDSQTFTDSKNFHDLGTDTITTTTTTTYYDADGKVVNVVTDVENKNSPPTHRSNVTDTKKSQVIKDDTSETVTRYVDTSKTRTAQSTTDSRDFYGRGVDSKNTTVKNVYDTTATQSTTGTRGKVVKDRTSDSTDTRKSTADTITTTSTITYYDADGNVVNVVTDVENKNIPSTHRSNVTDTKQSHVIKDDTSESVTRYVDENYVDTSKIRTAQSTTDSRDFFGHGVDSRNTVVKNVYDSTATQNTIGTRGKVIKDHTIDSSDVVYSNERTYGKTSWNGQFVYETPVKPKKPTDTSPQKGSKQDKPSKERDSPTKGRTSPSRESPTRTTTTSRDSPTRTTPSRESPTRTAPRDGKRPPSGSRSPDRKHPQDETTTTTYYVDENYVDTAKIRNAQSTTDSRNFYGHTVDSKNTVVNKVYDSSATQNTIGTRGTVIKDNTIDSTDVVYSNERTYGKTNWNGKFVYETPVKPQKGPQDDKPKDGKKSPTSKEDTPKTQKSPTDKTTTSFERITDTSDSKTTIVRDSKTFVDDQSTVDYYTVIEGQQPRGPRGPDDYPSGRRPEGQQPRGPKSPDDYPGGRRPEGQQPRGPKGPDDYPGGRRPEGQQPRGPRRPDDYPDDKSHPRRPGDDTRPRQIRGPDGKLQPYDKDRYPTDLTTIESYETVTDYTDSKTTVTRDSKTFVDKHSTFETYTTTDVYDGDKPKGPKGGPHEPKSIRDGPRDQRHPRYPSDITDSKTTVIRDSQTFLDDQRTFETYTTTDVYDDKGPRGPGREPKDTPKGPSRGPHDKLEPYDKKHPRYPGSTTIVEDTTDSKTTVI</sequence>
<feature type="compositionally biased region" description="Basic and acidic residues" evidence="1">
    <location>
        <begin position="957"/>
        <end position="969"/>
    </location>
</feature>